<keyword evidence="1" id="KW-0812">Transmembrane</keyword>
<organism evidence="2 3">
    <name type="scientific">Clostridium botulinum B2 450</name>
    <dbReference type="NCBI Taxonomy" id="1379739"/>
    <lineage>
        <taxon>Bacteria</taxon>
        <taxon>Bacillati</taxon>
        <taxon>Bacillota</taxon>
        <taxon>Clostridia</taxon>
        <taxon>Eubacteriales</taxon>
        <taxon>Clostridiaceae</taxon>
        <taxon>Clostridium</taxon>
    </lineage>
</organism>
<evidence type="ECO:0000313" key="3">
    <source>
        <dbReference type="Proteomes" id="UP000032250"/>
    </source>
</evidence>
<sequence length="163" mass="18468">MKEKISSKILNGLVIVGIILTIITLISIPLVLTAFFKTSGMKLETSNMEWILTAFIYLCAVPYLIALFKFKRICKLLTSENSFSPIISKEFQILAICAFSEACIYLLSNIFLYVLFDFYLFAMTILPLIVVIFISITVGFLFLIMSNIFKAAAEIKEENDLTF</sequence>
<dbReference type="OrthoDB" id="1751814at2"/>
<evidence type="ECO:0008006" key="4">
    <source>
        <dbReference type="Google" id="ProtNLM"/>
    </source>
</evidence>
<feature type="transmembrane region" description="Helical" evidence="1">
    <location>
        <begin position="118"/>
        <end position="144"/>
    </location>
</feature>
<dbReference type="HOGENOM" id="CLU_1640836_0_0_9"/>
<dbReference type="PATRIC" id="fig|1379739.3.peg.2525"/>
<keyword evidence="1" id="KW-0472">Membrane</keyword>
<dbReference type="RefSeq" id="WP_043032029.1">
    <property type="nucleotide sequence ID" value="NZ_JXSU01000007.1"/>
</dbReference>
<feature type="transmembrane region" description="Helical" evidence="1">
    <location>
        <begin position="12"/>
        <end position="36"/>
    </location>
</feature>
<protein>
    <recommendedName>
        <fullName evidence="4">DUF2975 domain-containing protein</fullName>
    </recommendedName>
</protein>
<proteinExistence type="predicted"/>
<dbReference type="InterPro" id="IPR021354">
    <property type="entry name" value="DUF2975"/>
</dbReference>
<dbReference type="EMBL" id="JXSU01000007">
    <property type="protein sequence ID" value="KIS24043.1"/>
    <property type="molecule type" value="Genomic_DNA"/>
</dbReference>
<dbReference type="Proteomes" id="UP000032250">
    <property type="component" value="Unassembled WGS sequence"/>
</dbReference>
<evidence type="ECO:0000313" key="2">
    <source>
        <dbReference type="EMBL" id="KIS24043.1"/>
    </source>
</evidence>
<name>A0A0D0ZZT6_CLOBO</name>
<feature type="transmembrane region" description="Helical" evidence="1">
    <location>
        <begin position="48"/>
        <end position="70"/>
    </location>
</feature>
<dbReference type="Pfam" id="PF11188">
    <property type="entry name" value="DUF2975"/>
    <property type="match status" value="1"/>
</dbReference>
<accession>A0A0D0ZZT6</accession>
<feature type="transmembrane region" description="Helical" evidence="1">
    <location>
        <begin position="91"/>
        <end position="112"/>
    </location>
</feature>
<dbReference type="AlphaFoldDB" id="A0A0D0ZZT6"/>
<comment type="caution">
    <text evidence="2">The sequence shown here is derived from an EMBL/GenBank/DDBJ whole genome shotgun (WGS) entry which is preliminary data.</text>
</comment>
<reference evidence="2 3" key="1">
    <citation type="submission" date="2014-06" db="EMBL/GenBank/DDBJ databases">
        <title>Genome characterization of distinct group I Clostridium botulinum lineages.</title>
        <authorList>
            <person name="Giordani F."/>
            <person name="Anselmo A."/>
            <person name="Fillo S."/>
            <person name="Palozzi A.M."/>
            <person name="Fortunato A."/>
            <person name="Gentile B."/>
            <person name="Ciammaruconi A."/>
            <person name="Anniballi F."/>
            <person name="De Medici D."/>
            <person name="Lista F."/>
        </authorList>
    </citation>
    <scope>NUCLEOTIDE SEQUENCE [LARGE SCALE GENOMIC DNA]</scope>
    <source>
        <strain evidence="2 3">B2 450</strain>
    </source>
</reference>
<gene>
    <name evidence="2" type="ORF">N495_10775</name>
</gene>
<keyword evidence="1" id="KW-1133">Transmembrane helix</keyword>
<evidence type="ECO:0000256" key="1">
    <source>
        <dbReference type="SAM" id="Phobius"/>
    </source>
</evidence>